<name>A0ABW6KFA9_9BACI</name>
<dbReference type="PANTHER" id="PTHR32089">
    <property type="entry name" value="METHYL-ACCEPTING CHEMOTAXIS PROTEIN MCPB"/>
    <property type="match status" value="1"/>
</dbReference>
<feature type="domain" description="Methyl-accepting transducer" evidence="4">
    <location>
        <begin position="52"/>
        <end position="279"/>
    </location>
</feature>
<organism evidence="5 6">
    <name type="scientific">Cytobacillus spartinae</name>
    <dbReference type="NCBI Taxonomy" id="3299023"/>
    <lineage>
        <taxon>Bacteria</taxon>
        <taxon>Bacillati</taxon>
        <taxon>Bacillota</taxon>
        <taxon>Bacilli</taxon>
        <taxon>Bacillales</taxon>
        <taxon>Bacillaceae</taxon>
        <taxon>Cytobacillus</taxon>
    </lineage>
</organism>
<evidence type="ECO:0000256" key="2">
    <source>
        <dbReference type="PROSITE-ProRule" id="PRU00284"/>
    </source>
</evidence>
<evidence type="ECO:0000256" key="1">
    <source>
        <dbReference type="ARBA" id="ARBA00023224"/>
    </source>
</evidence>
<keyword evidence="1 2" id="KW-0807">Transducer</keyword>
<keyword evidence="6" id="KW-1185">Reference proteome</keyword>
<dbReference type="EMBL" id="JBIACK010000011">
    <property type="protein sequence ID" value="MFE8702851.1"/>
    <property type="molecule type" value="Genomic_DNA"/>
</dbReference>
<comment type="caution">
    <text evidence="5">The sequence shown here is derived from an EMBL/GenBank/DDBJ whole genome shotgun (WGS) entry which is preliminary data.</text>
</comment>
<dbReference type="Gene3D" id="1.10.287.950">
    <property type="entry name" value="Methyl-accepting chemotaxis protein"/>
    <property type="match status" value="1"/>
</dbReference>
<accession>A0ABW6KFA9</accession>
<dbReference type="SMART" id="SM00283">
    <property type="entry name" value="MA"/>
    <property type="match status" value="1"/>
</dbReference>
<dbReference type="RefSeq" id="WP_389362865.1">
    <property type="nucleotide sequence ID" value="NZ_JBIACK010000011.1"/>
</dbReference>
<dbReference type="PANTHER" id="PTHR32089:SF112">
    <property type="entry name" value="LYSOZYME-LIKE PROTEIN-RELATED"/>
    <property type="match status" value="1"/>
</dbReference>
<feature type="coiled-coil region" evidence="3">
    <location>
        <begin position="5"/>
        <end position="32"/>
    </location>
</feature>
<evidence type="ECO:0000259" key="4">
    <source>
        <dbReference type="PROSITE" id="PS50111"/>
    </source>
</evidence>
<proteinExistence type="predicted"/>
<protein>
    <submittedName>
        <fullName evidence="5">Methyl-accepting chemotaxis protein</fullName>
    </submittedName>
</protein>
<evidence type="ECO:0000256" key="3">
    <source>
        <dbReference type="SAM" id="Coils"/>
    </source>
</evidence>
<dbReference type="Proteomes" id="UP001601059">
    <property type="component" value="Unassembled WGS sequence"/>
</dbReference>
<keyword evidence="3" id="KW-0175">Coiled coil</keyword>
<dbReference type="PROSITE" id="PS50111">
    <property type="entry name" value="CHEMOTAXIS_TRANSDUC_2"/>
    <property type="match status" value="1"/>
</dbReference>
<dbReference type="SUPFAM" id="SSF58104">
    <property type="entry name" value="Methyl-accepting chemotaxis protein (MCP) signaling domain"/>
    <property type="match status" value="1"/>
</dbReference>
<dbReference type="InterPro" id="IPR004089">
    <property type="entry name" value="MCPsignal_dom"/>
</dbReference>
<reference evidence="5 6" key="1">
    <citation type="submission" date="2024-08" db="EMBL/GenBank/DDBJ databases">
        <title>Two novel Cytobacillus novel species.</title>
        <authorList>
            <person name="Liu G."/>
        </authorList>
    </citation>
    <scope>NUCLEOTIDE SEQUENCE [LARGE SCALE GENOMIC DNA]</scope>
    <source>
        <strain evidence="5 6">FJAT-54145</strain>
    </source>
</reference>
<evidence type="ECO:0000313" key="6">
    <source>
        <dbReference type="Proteomes" id="UP001601059"/>
    </source>
</evidence>
<sequence length="319" mass="36001">MIGVKKSLVLENEQLKEQVDILKKEIQQKDQQVIHFLENLYSDLVSTVHQHEKVNSQHHVLGELLSKIRDHFSEVNSISQQSNDVSTIMMQKGMKLIESTHEMVEHSKEGKDSVNKVEQLIKKMGQQSEETSKNMTQLGKSSKEIQDIVKVINDIADQTNLLALNASIEAARAGEHGKGFAVVAQEVRKLAENTATSTKDIAELTRTIQQEIDAALRDTEQNISFVKDSIELSSLTTNKIDVIASVIETVQTEVKDVLETIEKQKSYSQIVMDEISTTRDIFDRANQTILLHIEDAQLVDDQLEKGIEMLKHKQSFLSE</sequence>
<dbReference type="Pfam" id="PF00015">
    <property type="entry name" value="MCPsignal"/>
    <property type="match status" value="1"/>
</dbReference>
<evidence type="ECO:0000313" key="5">
    <source>
        <dbReference type="EMBL" id="MFE8702851.1"/>
    </source>
</evidence>
<gene>
    <name evidence="5" type="ORF">ACFYKX_19790</name>
</gene>